<dbReference type="Pfam" id="PF24068">
    <property type="entry name" value="TPD1_C"/>
    <property type="match status" value="1"/>
</dbReference>
<evidence type="ECO:0000313" key="4">
    <source>
        <dbReference type="Proteomes" id="UP000323000"/>
    </source>
</evidence>
<protein>
    <submittedName>
        <fullName evidence="3">Uncharacterized protein</fullName>
    </submittedName>
</protein>
<dbReference type="OrthoDB" id="600752at2759"/>
<dbReference type="Proteomes" id="UP000323000">
    <property type="component" value="Chromosome 5"/>
</dbReference>
<proteinExistence type="predicted"/>
<dbReference type="AlphaFoldDB" id="A0A5C7I0F1"/>
<gene>
    <name evidence="3" type="ORF">EZV62_013569</name>
</gene>
<accession>A0A5C7I0F1</accession>
<evidence type="ECO:0000313" key="3">
    <source>
        <dbReference type="EMBL" id="TXG62206.1"/>
    </source>
</evidence>
<comment type="caution">
    <text evidence="3">The sequence shown here is derived from an EMBL/GenBank/DDBJ whole genome shotgun (WGS) entry which is preliminary data.</text>
</comment>
<reference evidence="4" key="1">
    <citation type="journal article" date="2019" name="Gigascience">
        <title>De novo genome assembly of the endangered Acer yangbiense, a plant species with extremely small populations endemic to Yunnan Province, China.</title>
        <authorList>
            <person name="Yang J."/>
            <person name="Wariss H.M."/>
            <person name="Tao L."/>
            <person name="Zhang R."/>
            <person name="Yun Q."/>
            <person name="Hollingsworth P."/>
            <person name="Dao Z."/>
            <person name="Luo G."/>
            <person name="Guo H."/>
            <person name="Ma Y."/>
            <person name="Sun W."/>
        </authorList>
    </citation>
    <scope>NUCLEOTIDE SEQUENCE [LARGE SCALE GENOMIC DNA]</scope>
    <source>
        <strain evidence="4">cv. Malutang</strain>
    </source>
</reference>
<keyword evidence="1 2" id="KW-0732">Signal</keyword>
<dbReference type="GO" id="GO:0001709">
    <property type="term" value="P:cell fate determination"/>
    <property type="evidence" value="ECO:0007669"/>
    <property type="project" value="TreeGrafter"/>
</dbReference>
<dbReference type="PANTHER" id="PTHR33184">
    <property type="entry name" value="PROTEIN TAPETUM DETERMINANT 1-LIKE-RELATED"/>
    <property type="match status" value="1"/>
</dbReference>
<sequence length="125" mass="13800">MAMAAQITNSIVALLVLSLITKGYYACTLEDIHVGGETTRKFVGGKPEWKVTVSNQCECKQSNIKLQCKGFQTTEPVDRNILNLQGETCLFLNGNPLVEGSPVTFYYAWETPFILFPLSSNITCS</sequence>
<keyword evidence="4" id="KW-1185">Reference proteome</keyword>
<organism evidence="3 4">
    <name type="scientific">Acer yangbiense</name>
    <dbReference type="NCBI Taxonomy" id="1000413"/>
    <lineage>
        <taxon>Eukaryota</taxon>
        <taxon>Viridiplantae</taxon>
        <taxon>Streptophyta</taxon>
        <taxon>Embryophyta</taxon>
        <taxon>Tracheophyta</taxon>
        <taxon>Spermatophyta</taxon>
        <taxon>Magnoliopsida</taxon>
        <taxon>eudicotyledons</taxon>
        <taxon>Gunneridae</taxon>
        <taxon>Pentapetalae</taxon>
        <taxon>rosids</taxon>
        <taxon>malvids</taxon>
        <taxon>Sapindales</taxon>
        <taxon>Sapindaceae</taxon>
        <taxon>Hippocastanoideae</taxon>
        <taxon>Acereae</taxon>
        <taxon>Acer</taxon>
    </lineage>
</organism>
<feature type="chain" id="PRO_5022707115" evidence="2">
    <location>
        <begin position="27"/>
        <end position="125"/>
    </location>
</feature>
<evidence type="ECO:0000256" key="2">
    <source>
        <dbReference type="SAM" id="SignalP"/>
    </source>
</evidence>
<evidence type="ECO:0000256" key="1">
    <source>
        <dbReference type="ARBA" id="ARBA00022729"/>
    </source>
</evidence>
<dbReference type="EMBL" id="VAHF01000005">
    <property type="protein sequence ID" value="TXG62206.1"/>
    <property type="molecule type" value="Genomic_DNA"/>
</dbReference>
<dbReference type="PANTHER" id="PTHR33184:SF11">
    <property type="entry name" value="BETA-1,3-N-ACETYLGLUCOSAMINYLTRANSFERASE FAMILY PROTEIN"/>
    <property type="match status" value="1"/>
</dbReference>
<feature type="signal peptide" evidence="2">
    <location>
        <begin position="1"/>
        <end position="26"/>
    </location>
</feature>
<name>A0A5C7I0F1_9ROSI</name>
<dbReference type="InterPro" id="IPR040361">
    <property type="entry name" value="TPD1"/>
</dbReference>